<reference evidence="2" key="1">
    <citation type="submission" date="2017-02" db="EMBL/GenBank/DDBJ databases">
        <title>Natronthermophilus aegyptiacus gen. nov.,sp. nov., an aerobic, extremely halophilic alkalithermophilic archaeon isolated from the athalassohaline Wadi An Natrun, Egypt.</title>
        <authorList>
            <person name="Zhao B."/>
        </authorList>
    </citation>
    <scope>NUCLEOTIDE SEQUENCE [LARGE SCALE GENOMIC DNA]</scope>
    <source>
        <strain evidence="2">JW/NM-HA 15</strain>
    </source>
</reference>
<name>A0A2Z2HX69_9EURY</name>
<sequence>MASMSSSDSRATKVERVAEKYNLNSIGQDLAEQWTRDKNRKSLRDLEDYFNKKVLQASLETVDYEVLDGELDNLFRLLTGDVSSGTRVSVERKLEKEGVDVEGLRKDFVTYQAIRTHLMSTENVEYERDTRNQVEKTRERLNRLQGRTKTVSETELDQLRNSGNVEIGDFSVFVESYVYCDDCKTRISINDFLSQKSCECDTDDLMSQS</sequence>
<dbReference type="KEGG" id="naj:B1756_14000"/>
<organism evidence="1 2">
    <name type="scientific">Natrarchaeobaculum aegyptiacum</name>
    <dbReference type="NCBI Taxonomy" id="745377"/>
    <lineage>
        <taxon>Archaea</taxon>
        <taxon>Methanobacteriati</taxon>
        <taxon>Methanobacteriota</taxon>
        <taxon>Stenosarchaea group</taxon>
        <taxon>Halobacteria</taxon>
        <taxon>Halobacteriales</taxon>
        <taxon>Natrialbaceae</taxon>
        <taxon>Natrarchaeobaculum</taxon>
    </lineage>
</organism>
<keyword evidence="2" id="KW-1185">Reference proteome</keyword>
<gene>
    <name evidence="1" type="ORF">B1756_14000</name>
</gene>
<dbReference type="Proteomes" id="UP000250088">
    <property type="component" value="Chromosome"/>
</dbReference>
<proteinExistence type="predicted"/>
<dbReference type="Pfam" id="PF21811">
    <property type="entry name" value="RdfA"/>
    <property type="match status" value="1"/>
</dbReference>
<evidence type="ECO:0000313" key="1">
    <source>
        <dbReference type="EMBL" id="ARS91860.1"/>
    </source>
</evidence>
<protein>
    <submittedName>
        <fullName evidence="1">Uncharacterized protein</fullName>
    </submittedName>
</protein>
<dbReference type="InterPro" id="IPR048925">
    <property type="entry name" value="RdfA"/>
</dbReference>
<dbReference type="EMBL" id="CP019893">
    <property type="protein sequence ID" value="ARS91860.1"/>
    <property type="molecule type" value="Genomic_DNA"/>
</dbReference>
<accession>A0A2Z2HX69</accession>
<dbReference type="AlphaFoldDB" id="A0A2Z2HX69"/>
<evidence type="ECO:0000313" key="2">
    <source>
        <dbReference type="Proteomes" id="UP000250088"/>
    </source>
</evidence>